<name>A0A238Z417_9BACT</name>
<dbReference type="Pfam" id="PF01497">
    <property type="entry name" value="Peripla_BP_2"/>
    <property type="match status" value="1"/>
</dbReference>
<dbReference type="EMBL" id="FZOC01000002">
    <property type="protein sequence ID" value="SNR78097.1"/>
    <property type="molecule type" value="Genomic_DNA"/>
</dbReference>
<dbReference type="PROSITE" id="PS50983">
    <property type="entry name" value="FE_B12_PBP"/>
    <property type="match status" value="1"/>
</dbReference>
<dbReference type="SUPFAM" id="SSF53807">
    <property type="entry name" value="Helical backbone' metal receptor"/>
    <property type="match status" value="1"/>
</dbReference>
<dbReference type="RefSeq" id="WP_218819346.1">
    <property type="nucleotide sequence ID" value="NZ_FZOC01000002.1"/>
</dbReference>
<dbReference type="PANTHER" id="PTHR30535">
    <property type="entry name" value="VITAMIN B12-BINDING PROTEIN"/>
    <property type="match status" value="1"/>
</dbReference>
<accession>A0A238Z417</accession>
<feature type="domain" description="Fe/B12 periplasmic-binding" evidence="2">
    <location>
        <begin position="43"/>
        <end position="323"/>
    </location>
</feature>
<dbReference type="Gene3D" id="3.40.50.1980">
    <property type="entry name" value="Nitrogenase molybdenum iron protein domain"/>
    <property type="match status" value="2"/>
</dbReference>
<dbReference type="InterPro" id="IPR002491">
    <property type="entry name" value="ABC_transptr_periplasmic_BD"/>
</dbReference>
<reference evidence="3 4" key="1">
    <citation type="submission" date="2017-06" db="EMBL/GenBank/DDBJ databases">
        <authorList>
            <person name="Kim H.J."/>
            <person name="Triplett B.A."/>
        </authorList>
    </citation>
    <scope>NUCLEOTIDE SEQUENCE [LARGE SCALE GENOMIC DNA]</scope>
    <source>
        <strain evidence="3 4">DSM 13116</strain>
    </source>
</reference>
<protein>
    <submittedName>
        <fullName evidence="3">Iron complex transport system substrate-binding protein</fullName>
    </submittedName>
</protein>
<organism evidence="3 4">
    <name type="scientific">Humidesulfovibrio mexicanus</name>
    <dbReference type="NCBI Taxonomy" id="147047"/>
    <lineage>
        <taxon>Bacteria</taxon>
        <taxon>Pseudomonadati</taxon>
        <taxon>Thermodesulfobacteriota</taxon>
        <taxon>Desulfovibrionia</taxon>
        <taxon>Desulfovibrionales</taxon>
        <taxon>Desulfovibrionaceae</taxon>
        <taxon>Humidesulfovibrio</taxon>
    </lineage>
</organism>
<keyword evidence="1" id="KW-0732">Signal</keyword>
<dbReference type="CDD" id="cd01147">
    <property type="entry name" value="HemV-2"/>
    <property type="match status" value="1"/>
</dbReference>
<evidence type="ECO:0000313" key="4">
    <source>
        <dbReference type="Proteomes" id="UP000198324"/>
    </source>
</evidence>
<gene>
    <name evidence="3" type="ORF">SAMN04488503_1235</name>
</gene>
<evidence type="ECO:0000259" key="2">
    <source>
        <dbReference type="PROSITE" id="PS50983"/>
    </source>
</evidence>
<sequence>MGKALSCALILLLLCANAAQAAQTRTITDGYGRAVTIPAKVERVICSGPGCLRLLVYLQAQGMAVAADDIESRRNAFDARPYALAHPELRTLPVFGQFRGSDNPERILTLSPAPQVILKTSPEMGVSPQDLERKTGIPVVALNYGDLGKKRPDFFASLRIMAQVVHRQERAEALVRFFDAHIAELGRRAAKIPGAKRPSAFVGGVALKGPHGFNSTEPGYPPFLFLNARNVAALPGAPGVVSVAKEKVLEWNPDFLFLDLSTLQLGEGAGGLHELKADPAYKSLSAVRQGRVFGVLPYNWYSQNFGSILADAYFVGKTLYPDQFKDVRPEAKADEIYTFLVGKPVYREMDAAFHGLAFKPLDLR</sequence>
<proteinExistence type="predicted"/>
<evidence type="ECO:0000256" key="1">
    <source>
        <dbReference type="SAM" id="SignalP"/>
    </source>
</evidence>
<feature type="signal peptide" evidence="1">
    <location>
        <begin position="1"/>
        <end position="21"/>
    </location>
</feature>
<dbReference type="PANTHER" id="PTHR30535:SF34">
    <property type="entry name" value="MOLYBDATE-BINDING PROTEIN MOLA"/>
    <property type="match status" value="1"/>
</dbReference>
<dbReference type="InterPro" id="IPR050902">
    <property type="entry name" value="ABC_Transporter_SBP"/>
</dbReference>
<keyword evidence="4" id="KW-1185">Reference proteome</keyword>
<feature type="chain" id="PRO_5012895894" evidence="1">
    <location>
        <begin position="22"/>
        <end position="364"/>
    </location>
</feature>
<dbReference type="Proteomes" id="UP000198324">
    <property type="component" value="Unassembled WGS sequence"/>
</dbReference>
<dbReference type="AlphaFoldDB" id="A0A238Z417"/>
<evidence type="ECO:0000313" key="3">
    <source>
        <dbReference type="EMBL" id="SNR78097.1"/>
    </source>
</evidence>